<feature type="transmembrane region" description="Helical" evidence="9">
    <location>
        <begin position="16"/>
        <end position="39"/>
    </location>
</feature>
<dbReference type="PANTHER" id="PTHR30329:SF21">
    <property type="entry name" value="LIPOPROTEIN YIAD-RELATED"/>
    <property type="match status" value="1"/>
</dbReference>
<dbReference type="Gene3D" id="3.30.1330.60">
    <property type="entry name" value="OmpA-like domain"/>
    <property type="match status" value="1"/>
</dbReference>
<dbReference type="PROSITE" id="PS51123">
    <property type="entry name" value="OMPA_2"/>
    <property type="match status" value="1"/>
</dbReference>
<protein>
    <submittedName>
        <fullName evidence="11">Chemotaxis protein MotB</fullName>
    </submittedName>
</protein>
<evidence type="ECO:0000256" key="2">
    <source>
        <dbReference type="ARBA" id="ARBA00008914"/>
    </source>
</evidence>
<evidence type="ECO:0000256" key="1">
    <source>
        <dbReference type="ARBA" id="ARBA00004162"/>
    </source>
</evidence>
<reference evidence="11 12" key="1">
    <citation type="submission" date="2016-11" db="EMBL/GenBank/DDBJ databases">
        <authorList>
            <person name="Varghese N."/>
            <person name="Submissions S."/>
        </authorList>
    </citation>
    <scope>NUCLEOTIDE SEQUENCE [LARGE SCALE GENOMIC DNA]</scope>
    <source>
        <strain evidence="11 12">DSM 17919</strain>
    </source>
</reference>
<evidence type="ECO:0000259" key="10">
    <source>
        <dbReference type="PROSITE" id="PS51123"/>
    </source>
</evidence>
<accession>A0A8G2CAT6</accession>
<dbReference type="InterPro" id="IPR006665">
    <property type="entry name" value="OmpA-like"/>
</dbReference>
<gene>
    <name evidence="11" type="ORF">SAMN05660830_02350</name>
</gene>
<organism evidence="11 12">
    <name type="scientific">Halodesulfovibrio aestuarii</name>
    <dbReference type="NCBI Taxonomy" id="126333"/>
    <lineage>
        <taxon>Bacteria</taxon>
        <taxon>Pseudomonadati</taxon>
        <taxon>Thermodesulfobacteriota</taxon>
        <taxon>Desulfovibrionia</taxon>
        <taxon>Desulfovibrionales</taxon>
        <taxon>Desulfovibrionaceae</taxon>
        <taxon>Halodesulfovibrio</taxon>
    </lineage>
</organism>
<dbReference type="Proteomes" id="UP000184001">
    <property type="component" value="Unassembled WGS sequence"/>
</dbReference>
<dbReference type="RefSeq" id="WP_020001022.1">
    <property type="nucleotide sequence ID" value="NZ_CP192217.1"/>
</dbReference>
<evidence type="ECO:0000256" key="8">
    <source>
        <dbReference type="SAM" id="MobiDB-lite"/>
    </source>
</evidence>
<evidence type="ECO:0000256" key="7">
    <source>
        <dbReference type="PROSITE-ProRule" id="PRU00473"/>
    </source>
</evidence>
<dbReference type="AlphaFoldDB" id="A0A8G2CAT6"/>
<dbReference type="GO" id="GO:0005886">
    <property type="term" value="C:plasma membrane"/>
    <property type="evidence" value="ECO:0007669"/>
    <property type="project" value="UniProtKB-SubCell"/>
</dbReference>
<feature type="domain" description="OmpA-like" evidence="10">
    <location>
        <begin position="108"/>
        <end position="239"/>
    </location>
</feature>
<evidence type="ECO:0000256" key="9">
    <source>
        <dbReference type="SAM" id="Phobius"/>
    </source>
</evidence>
<comment type="caution">
    <text evidence="11">The sequence shown here is derived from an EMBL/GenBank/DDBJ whole genome shotgun (WGS) entry which is preliminary data.</text>
</comment>
<dbReference type="PANTHER" id="PTHR30329">
    <property type="entry name" value="STATOR ELEMENT OF FLAGELLAR MOTOR COMPLEX"/>
    <property type="match status" value="1"/>
</dbReference>
<keyword evidence="4 9" id="KW-0812">Transmembrane</keyword>
<name>A0A8G2CAT6_9BACT</name>
<keyword evidence="5 9" id="KW-1133">Transmembrane helix</keyword>
<dbReference type="Pfam" id="PF00691">
    <property type="entry name" value="OmpA"/>
    <property type="match status" value="1"/>
</dbReference>
<keyword evidence="3" id="KW-1003">Cell membrane</keyword>
<dbReference type="InterPro" id="IPR050330">
    <property type="entry name" value="Bact_OuterMem_StrucFunc"/>
</dbReference>
<evidence type="ECO:0000256" key="6">
    <source>
        <dbReference type="ARBA" id="ARBA00023136"/>
    </source>
</evidence>
<dbReference type="Pfam" id="PF13677">
    <property type="entry name" value="MotB_plug"/>
    <property type="match status" value="1"/>
</dbReference>
<evidence type="ECO:0000256" key="5">
    <source>
        <dbReference type="ARBA" id="ARBA00022989"/>
    </source>
</evidence>
<dbReference type="InterPro" id="IPR036737">
    <property type="entry name" value="OmpA-like_sf"/>
</dbReference>
<proteinExistence type="inferred from homology"/>
<feature type="compositionally biased region" description="Polar residues" evidence="8">
    <location>
        <begin position="277"/>
        <end position="289"/>
    </location>
</feature>
<feature type="region of interest" description="Disordered" evidence="8">
    <location>
        <begin position="270"/>
        <end position="289"/>
    </location>
</feature>
<comment type="similarity">
    <text evidence="2">Belongs to the MotB family.</text>
</comment>
<evidence type="ECO:0000256" key="4">
    <source>
        <dbReference type="ARBA" id="ARBA00022692"/>
    </source>
</evidence>
<comment type="subcellular location">
    <subcellularLocation>
        <location evidence="1">Cell membrane</location>
        <topology evidence="1">Single-pass membrane protein</topology>
    </subcellularLocation>
</comment>
<sequence>MAKRKKKQEEGGGSSWLITFSDMMTLMLTFFVLLVSMAVTDERRKLIVLTSVTGAFGEGSGNLNPATQKESQRIVDPGPMEMKTDDLSPLKDLLWEDDNEDLNFQENQFVQIFSISEDVLFQPGTTQLSSRGIVLLNRILPWMLRIKHPLLLAGHTSALRDEAGKDYEVSFTRDAELSPTWNLSFTRVMSVYSYLKQRGIPTEHMMVEAFANYHPRWSDNTPKGRKKNRRVDIVLDKRNMQWIEKLEELTREAPKKQKQFEFKDFKFDLSVSDGNDKLSSASDSTQDGV</sequence>
<dbReference type="CDD" id="cd07185">
    <property type="entry name" value="OmpA_C-like"/>
    <property type="match status" value="1"/>
</dbReference>
<evidence type="ECO:0000313" key="11">
    <source>
        <dbReference type="EMBL" id="SHJ39634.1"/>
    </source>
</evidence>
<evidence type="ECO:0000313" key="12">
    <source>
        <dbReference type="Proteomes" id="UP000184001"/>
    </source>
</evidence>
<keyword evidence="6 7" id="KW-0472">Membrane</keyword>
<evidence type="ECO:0000256" key="3">
    <source>
        <dbReference type="ARBA" id="ARBA00022475"/>
    </source>
</evidence>
<dbReference type="EMBL" id="FQZR01000005">
    <property type="protein sequence ID" value="SHJ39634.1"/>
    <property type="molecule type" value="Genomic_DNA"/>
</dbReference>
<dbReference type="SUPFAM" id="SSF103088">
    <property type="entry name" value="OmpA-like"/>
    <property type="match status" value="1"/>
</dbReference>
<dbReference type="InterPro" id="IPR025713">
    <property type="entry name" value="MotB-like_N_dom"/>
</dbReference>